<gene>
    <name evidence="2" type="ORF">H9757_10035</name>
</gene>
<dbReference type="Proteomes" id="UP000823894">
    <property type="component" value="Unassembled WGS sequence"/>
</dbReference>
<accession>A0A9D2NXS5</accession>
<feature type="compositionally biased region" description="Basic and acidic residues" evidence="1">
    <location>
        <begin position="36"/>
        <end position="60"/>
    </location>
</feature>
<evidence type="ECO:0000313" key="2">
    <source>
        <dbReference type="EMBL" id="HJC39383.1"/>
    </source>
</evidence>
<evidence type="ECO:0000313" key="3">
    <source>
        <dbReference type="Proteomes" id="UP000823894"/>
    </source>
</evidence>
<feature type="region of interest" description="Disordered" evidence="1">
    <location>
        <begin position="36"/>
        <end position="75"/>
    </location>
</feature>
<name>A0A9D2NXS5_9FIRM</name>
<protein>
    <submittedName>
        <fullName evidence="2">Uncharacterized protein</fullName>
    </submittedName>
</protein>
<proteinExistence type="predicted"/>
<sequence>MPDIIAGIKGVIIPETAEYNIKLRFDEKEVFYASELQRENQGHNFDGRIPEKETSDEKKESRRKGGHRPECGGRP</sequence>
<dbReference type="AlphaFoldDB" id="A0A9D2NXS5"/>
<reference evidence="2" key="1">
    <citation type="journal article" date="2021" name="PeerJ">
        <title>Extensive microbial diversity within the chicken gut microbiome revealed by metagenomics and culture.</title>
        <authorList>
            <person name="Gilroy R."/>
            <person name="Ravi A."/>
            <person name="Getino M."/>
            <person name="Pursley I."/>
            <person name="Horton D.L."/>
            <person name="Alikhan N.F."/>
            <person name="Baker D."/>
            <person name="Gharbi K."/>
            <person name="Hall N."/>
            <person name="Watson M."/>
            <person name="Adriaenssens E.M."/>
            <person name="Foster-Nyarko E."/>
            <person name="Jarju S."/>
            <person name="Secka A."/>
            <person name="Antonio M."/>
            <person name="Oren A."/>
            <person name="Chaudhuri R.R."/>
            <person name="La Ragione R."/>
            <person name="Hildebrand F."/>
            <person name="Pallen M.J."/>
        </authorList>
    </citation>
    <scope>NUCLEOTIDE SEQUENCE</scope>
    <source>
        <strain evidence="2">ChiGjej1B1-1692</strain>
    </source>
</reference>
<dbReference type="EMBL" id="DWWK01000158">
    <property type="protein sequence ID" value="HJC39383.1"/>
    <property type="molecule type" value="Genomic_DNA"/>
</dbReference>
<reference evidence="2" key="2">
    <citation type="submission" date="2021-04" db="EMBL/GenBank/DDBJ databases">
        <authorList>
            <person name="Gilroy R."/>
        </authorList>
    </citation>
    <scope>NUCLEOTIDE SEQUENCE</scope>
    <source>
        <strain evidence="2">ChiGjej1B1-1692</strain>
    </source>
</reference>
<comment type="caution">
    <text evidence="2">The sequence shown here is derived from an EMBL/GenBank/DDBJ whole genome shotgun (WGS) entry which is preliminary data.</text>
</comment>
<organism evidence="2 3">
    <name type="scientific">Candidatus Mediterraneibacter faecigallinarum</name>
    <dbReference type="NCBI Taxonomy" id="2838669"/>
    <lineage>
        <taxon>Bacteria</taxon>
        <taxon>Bacillati</taxon>
        <taxon>Bacillota</taxon>
        <taxon>Clostridia</taxon>
        <taxon>Lachnospirales</taxon>
        <taxon>Lachnospiraceae</taxon>
        <taxon>Mediterraneibacter</taxon>
    </lineage>
</organism>
<evidence type="ECO:0000256" key="1">
    <source>
        <dbReference type="SAM" id="MobiDB-lite"/>
    </source>
</evidence>